<keyword evidence="3" id="KW-0119">Carbohydrate metabolism</keyword>
<evidence type="ECO:0000256" key="4">
    <source>
        <dbReference type="ARBA" id="ARBA00023295"/>
    </source>
</evidence>
<dbReference type="Pfam" id="PF02927">
    <property type="entry name" value="CelD_N"/>
    <property type="match status" value="1"/>
</dbReference>
<dbReference type="Pfam" id="PF01522">
    <property type="entry name" value="Polysacc_deac_1"/>
    <property type="match status" value="1"/>
</dbReference>
<dbReference type="SUPFAM" id="SSF88713">
    <property type="entry name" value="Glycoside hydrolase/deacetylase"/>
    <property type="match status" value="1"/>
</dbReference>
<feature type="signal peptide" evidence="6">
    <location>
        <begin position="1"/>
        <end position="21"/>
    </location>
</feature>
<evidence type="ECO:0000313" key="8">
    <source>
        <dbReference type="EMBL" id="GET20963.1"/>
    </source>
</evidence>
<dbReference type="InterPro" id="IPR014756">
    <property type="entry name" value="Ig_E-set"/>
</dbReference>
<dbReference type="CDD" id="cd10917">
    <property type="entry name" value="CE4_NodB_like_6s_7s"/>
    <property type="match status" value="1"/>
</dbReference>
<dbReference type="GO" id="GO:0016810">
    <property type="term" value="F:hydrolase activity, acting on carbon-nitrogen (but not peptide) bonds"/>
    <property type="evidence" value="ECO:0007669"/>
    <property type="project" value="InterPro"/>
</dbReference>
<dbReference type="GO" id="GO:0000272">
    <property type="term" value="P:polysaccharide catabolic process"/>
    <property type="evidence" value="ECO:0007669"/>
    <property type="project" value="UniProtKB-KW"/>
</dbReference>
<sequence>MNRYLLILSFLLLAFAGTTQARGVIRVNQLGYLPDDIKVAVFLSPEGDLPHEFELVNSLTGKTVYMGQPELADGKPWGMPSAARLNFSSYTRPGGYFLRIGKLESPQFSISEHVYDGTADYILKYMRQQRCGFNPFLDDSCHTHDGIIVDHPTRSGQFINVTGGWHDATDYLQYVTTSANAVAQMLFAYRENPEVYGDHYKANGLPGSNGVPDILDEARWGIDWLLKMNPSDNVMFNQIADDRDHIGFRLPDKDTANYGLGKCRPVYFVTGKPQGLGEFKNRTTGVASTAGKFASAFALAADIYKKSDPAFADTLIRKAKAAFQFGVSEPGACQTACYVSPYFYEEDNYVDDLELAAAALNEATGKKKYLQDAAYWGKLEPVTPWMELNRARHYQFYPFMNLGHVYLAAHGDSSQAKAFASDLKQGLADIYARAKKDPFLMGIPFIWCSNNLVTAAATQARLYRQITGDQTYREMEAALRDWLFGCNPWGTSMVVGLPAGGDYPVNPHSSYKVILGKLTYGGLVDGPVYTSIYKNLRGIQLLHNDDYAAFQNGRAVYHDDEGDYSTNEPTMDGTASLSYLLSSLQKEGMKSKTYENVKKIQGGIVRMDSLKSTVYLVFSAHDTNDGGKTIEKILRRNHVKASFFFTGDFYRNPDNRKLIERLREDGQYLGPHSDKHLLYADWTNRDSLLVTHDEFTDDLRNNIKAMEAAGIPAKEVTTFMPPYEWYNRAIADWSRDLGLTLVDFTPGIRTNADYTTPDMKNYRSSDQLYNDLVKFDQSNPGGLNGCIILIHLGTSPDRKDKFYEQLGKVIHFLKENNYQPNRF</sequence>
<dbReference type="OrthoDB" id="9808897at2"/>
<feature type="chain" id="PRO_5015169166" evidence="6">
    <location>
        <begin position="22"/>
        <end position="823"/>
    </location>
</feature>
<protein>
    <submittedName>
        <fullName evidence="9">Polysaccharide deacetylase</fullName>
    </submittedName>
</protein>
<dbReference type="InterPro" id="IPR011330">
    <property type="entry name" value="Glyco_hydro/deAcase_b/a-brl"/>
</dbReference>
<dbReference type="CDD" id="cd02850">
    <property type="entry name" value="E_set_Cellulase_N"/>
    <property type="match status" value="1"/>
</dbReference>
<reference evidence="9 10" key="1">
    <citation type="submission" date="2018-03" db="EMBL/GenBank/DDBJ databases">
        <title>Genomic Encyclopedia of Archaeal and Bacterial Type Strains, Phase II (KMG-II): from individual species to whole genera.</title>
        <authorList>
            <person name="Goeker M."/>
        </authorList>
    </citation>
    <scope>NUCLEOTIDE SEQUENCE [LARGE SCALE GENOMIC DNA]</scope>
    <source>
        <strain evidence="9 10">DSM 27267</strain>
    </source>
</reference>
<evidence type="ECO:0000256" key="3">
    <source>
        <dbReference type="ARBA" id="ARBA00023277"/>
    </source>
</evidence>
<dbReference type="Gene3D" id="2.60.40.10">
    <property type="entry name" value="Immunoglobulins"/>
    <property type="match status" value="1"/>
</dbReference>
<dbReference type="InterPro" id="IPR002509">
    <property type="entry name" value="NODB_dom"/>
</dbReference>
<comment type="caution">
    <text evidence="9">The sequence shown here is derived from an EMBL/GenBank/DDBJ whole genome shotgun (WGS) entry which is preliminary data.</text>
</comment>
<dbReference type="EMBL" id="PYGC01000002">
    <property type="protein sequence ID" value="PSK84799.1"/>
    <property type="molecule type" value="Genomic_DNA"/>
</dbReference>
<evidence type="ECO:0000256" key="6">
    <source>
        <dbReference type="SAM" id="SignalP"/>
    </source>
</evidence>
<dbReference type="PANTHER" id="PTHR22298">
    <property type="entry name" value="ENDO-1,4-BETA-GLUCANASE"/>
    <property type="match status" value="1"/>
</dbReference>
<keyword evidence="11" id="KW-1185">Reference proteome</keyword>
<dbReference type="PROSITE" id="PS51677">
    <property type="entry name" value="NODB"/>
    <property type="match status" value="1"/>
</dbReference>
<dbReference type="SUPFAM" id="SSF81296">
    <property type="entry name" value="E set domains"/>
    <property type="match status" value="1"/>
</dbReference>
<keyword evidence="2" id="KW-0378">Hydrolase</keyword>
<dbReference type="InterPro" id="IPR001701">
    <property type="entry name" value="Glyco_hydro_9"/>
</dbReference>
<keyword evidence="6" id="KW-0732">Signal</keyword>
<dbReference type="GO" id="GO:0008810">
    <property type="term" value="F:cellulase activity"/>
    <property type="evidence" value="ECO:0007669"/>
    <property type="project" value="InterPro"/>
</dbReference>
<gene>
    <name evidence="9" type="ORF">CLV93_102590</name>
    <name evidence="8" type="ORF">JCM18694_12090</name>
</gene>
<evidence type="ECO:0000313" key="11">
    <source>
        <dbReference type="Proteomes" id="UP000396862"/>
    </source>
</evidence>
<dbReference type="AlphaFoldDB" id="A0A2P8CIM2"/>
<dbReference type="Pfam" id="PF00759">
    <property type="entry name" value="Glyco_hydro_9"/>
    <property type="match status" value="1"/>
</dbReference>
<dbReference type="RefSeq" id="WP_106541365.1">
    <property type="nucleotide sequence ID" value="NZ_BLAU01000001.1"/>
</dbReference>
<dbReference type="InterPro" id="IPR013783">
    <property type="entry name" value="Ig-like_fold"/>
</dbReference>
<dbReference type="EMBL" id="BLAU01000001">
    <property type="protein sequence ID" value="GET20963.1"/>
    <property type="molecule type" value="Genomic_DNA"/>
</dbReference>
<dbReference type="Proteomes" id="UP000396862">
    <property type="component" value="Unassembled WGS sequence"/>
</dbReference>
<proteinExistence type="inferred from homology"/>
<evidence type="ECO:0000313" key="10">
    <source>
        <dbReference type="Proteomes" id="UP000240621"/>
    </source>
</evidence>
<dbReference type="Gene3D" id="1.50.10.10">
    <property type="match status" value="1"/>
</dbReference>
<keyword evidence="5" id="KW-0624">Polysaccharide degradation</keyword>
<dbReference type="InterPro" id="IPR012341">
    <property type="entry name" value="6hp_glycosidase-like_sf"/>
</dbReference>
<evidence type="ECO:0000256" key="5">
    <source>
        <dbReference type="ARBA" id="ARBA00023326"/>
    </source>
</evidence>
<evidence type="ECO:0000313" key="9">
    <source>
        <dbReference type="EMBL" id="PSK84799.1"/>
    </source>
</evidence>
<evidence type="ECO:0000256" key="2">
    <source>
        <dbReference type="ARBA" id="ARBA00022801"/>
    </source>
</evidence>
<evidence type="ECO:0000259" key="7">
    <source>
        <dbReference type="PROSITE" id="PS51677"/>
    </source>
</evidence>
<dbReference type="Proteomes" id="UP000240621">
    <property type="component" value="Unassembled WGS sequence"/>
</dbReference>
<organism evidence="9 10">
    <name type="scientific">Prolixibacter denitrificans</name>
    <dbReference type="NCBI Taxonomy" id="1541063"/>
    <lineage>
        <taxon>Bacteria</taxon>
        <taxon>Pseudomonadati</taxon>
        <taxon>Bacteroidota</taxon>
        <taxon>Bacteroidia</taxon>
        <taxon>Marinilabiliales</taxon>
        <taxon>Prolixibacteraceae</taxon>
        <taxon>Prolixibacter</taxon>
    </lineage>
</organism>
<dbReference type="InterPro" id="IPR004197">
    <property type="entry name" value="Cellulase_Ig-like"/>
</dbReference>
<evidence type="ECO:0000256" key="1">
    <source>
        <dbReference type="ARBA" id="ARBA00007072"/>
    </source>
</evidence>
<name>A0A2P8CIM2_9BACT</name>
<comment type="similarity">
    <text evidence="1">Belongs to the glycosyl hydrolase 9 (cellulase E) family.</text>
</comment>
<dbReference type="SUPFAM" id="SSF48208">
    <property type="entry name" value="Six-hairpin glycosidases"/>
    <property type="match status" value="1"/>
</dbReference>
<dbReference type="Gene3D" id="3.20.20.370">
    <property type="entry name" value="Glycoside hydrolase/deacetylase"/>
    <property type="match status" value="1"/>
</dbReference>
<feature type="domain" description="NodB homology" evidence="7">
    <location>
        <begin position="612"/>
        <end position="821"/>
    </location>
</feature>
<dbReference type="InterPro" id="IPR008928">
    <property type="entry name" value="6-hairpin_glycosidase_sf"/>
</dbReference>
<reference evidence="8 11" key="2">
    <citation type="submission" date="2019-10" db="EMBL/GenBank/DDBJ databases">
        <title>Prolixibacter strains distinguished by the presence of nitrate reductase genes were adept at nitrate-dependent anaerobic corrosion of metallic iron and carbon steel.</title>
        <authorList>
            <person name="Iino T."/>
            <person name="Shono N."/>
            <person name="Ito K."/>
            <person name="Nakamura R."/>
            <person name="Sueoka K."/>
            <person name="Harayama S."/>
            <person name="Ohkuma M."/>
        </authorList>
    </citation>
    <scope>NUCLEOTIDE SEQUENCE [LARGE SCALE GENOMIC DNA]</scope>
    <source>
        <strain evidence="8 11">MIC1-1</strain>
    </source>
</reference>
<accession>A0A2P8CIM2</accession>
<keyword evidence="4" id="KW-0326">Glycosidase</keyword>